<dbReference type="RefSeq" id="XP_022333732.1">
    <property type="nucleotide sequence ID" value="XM_022478024.1"/>
</dbReference>
<gene>
    <name evidence="3" type="primary">LOC111130787</name>
</gene>
<name>A0A8B8DZN4_CRAVI</name>
<evidence type="ECO:0000313" key="3">
    <source>
        <dbReference type="RefSeq" id="XP_022333732.1"/>
    </source>
</evidence>
<proteinExistence type="predicted"/>
<sequence>MTTINEVIIGGNVGPEVLASTATGGFTLLVLGCVLITLSGILFAASVILFLKSKKLRQDAEVTMIRSTYDSVHFNTGSAPNYTSLDDLTQSPRRHPKLEKLDSDGYMVPSTYNPR</sequence>
<protein>
    <submittedName>
        <fullName evidence="3">Uncharacterized protein LOC111130787</fullName>
    </submittedName>
</protein>
<feature type="transmembrane region" description="Helical" evidence="1">
    <location>
        <begin position="26"/>
        <end position="51"/>
    </location>
</feature>
<organism evidence="2 3">
    <name type="scientific">Crassostrea virginica</name>
    <name type="common">Eastern oyster</name>
    <dbReference type="NCBI Taxonomy" id="6565"/>
    <lineage>
        <taxon>Eukaryota</taxon>
        <taxon>Metazoa</taxon>
        <taxon>Spiralia</taxon>
        <taxon>Lophotrochozoa</taxon>
        <taxon>Mollusca</taxon>
        <taxon>Bivalvia</taxon>
        <taxon>Autobranchia</taxon>
        <taxon>Pteriomorphia</taxon>
        <taxon>Ostreida</taxon>
        <taxon>Ostreoidea</taxon>
        <taxon>Ostreidae</taxon>
        <taxon>Crassostrea</taxon>
    </lineage>
</organism>
<evidence type="ECO:0000313" key="2">
    <source>
        <dbReference type="Proteomes" id="UP000694844"/>
    </source>
</evidence>
<evidence type="ECO:0000256" key="1">
    <source>
        <dbReference type="SAM" id="Phobius"/>
    </source>
</evidence>
<keyword evidence="2" id="KW-1185">Reference proteome</keyword>
<dbReference type="KEGG" id="cvn:111130787"/>
<keyword evidence="1" id="KW-0812">Transmembrane</keyword>
<dbReference type="Proteomes" id="UP000694844">
    <property type="component" value="Chromosome 4"/>
</dbReference>
<dbReference type="GeneID" id="111130787"/>
<keyword evidence="1" id="KW-0472">Membrane</keyword>
<reference evidence="3" key="1">
    <citation type="submission" date="2025-08" db="UniProtKB">
        <authorList>
            <consortium name="RefSeq"/>
        </authorList>
    </citation>
    <scope>IDENTIFICATION</scope>
    <source>
        <tissue evidence="3">Whole sample</tissue>
    </source>
</reference>
<accession>A0A8B8DZN4</accession>
<dbReference type="AlphaFoldDB" id="A0A8B8DZN4"/>
<keyword evidence="1" id="KW-1133">Transmembrane helix</keyword>